<reference evidence="1 2" key="1">
    <citation type="submission" date="2017-07" db="EMBL/GenBank/DDBJ databases">
        <title>Leptospira spp. isolated from tropical soils.</title>
        <authorList>
            <person name="Thibeaux R."/>
            <person name="Iraola G."/>
            <person name="Ferres I."/>
            <person name="Bierque E."/>
            <person name="Girault D."/>
            <person name="Soupe-Gilbert M.-E."/>
            <person name="Picardeau M."/>
            <person name="Goarant C."/>
        </authorList>
    </citation>
    <scope>NUCLEOTIDE SEQUENCE [LARGE SCALE GENOMIC DNA]</scope>
    <source>
        <strain evidence="1 2">ATI7-C-A2</strain>
    </source>
</reference>
<organism evidence="1 2">
    <name type="scientific">Leptospira haakeii</name>
    <dbReference type="NCBI Taxonomy" id="2023198"/>
    <lineage>
        <taxon>Bacteria</taxon>
        <taxon>Pseudomonadati</taxon>
        <taxon>Spirochaetota</taxon>
        <taxon>Spirochaetia</taxon>
        <taxon>Leptospirales</taxon>
        <taxon>Leptospiraceae</taxon>
        <taxon>Leptospira</taxon>
    </lineage>
</organism>
<evidence type="ECO:0000313" key="1">
    <source>
        <dbReference type="EMBL" id="PKA17268.1"/>
    </source>
</evidence>
<dbReference type="RefSeq" id="WP_100721991.1">
    <property type="nucleotide sequence ID" value="NZ_NPEG01000001.1"/>
</dbReference>
<protein>
    <recommendedName>
        <fullName evidence="3">Lipoprotein</fullName>
    </recommendedName>
</protein>
<keyword evidence="2" id="KW-1185">Reference proteome</keyword>
<evidence type="ECO:0000313" key="2">
    <source>
        <dbReference type="Proteomes" id="UP000231857"/>
    </source>
</evidence>
<accession>A0ABX4PNU4</accession>
<dbReference type="Proteomes" id="UP000231857">
    <property type="component" value="Unassembled WGS sequence"/>
</dbReference>
<sequence>MRSFIKKSIFISLVYFFLLNCGERDNQRGARDECKEQSATINFVYVSCIEKHPAEECETYLANALYQAHLCSGMKVTAPF</sequence>
<comment type="caution">
    <text evidence="1">The sequence shown here is derived from an EMBL/GenBank/DDBJ whole genome shotgun (WGS) entry which is preliminary data.</text>
</comment>
<evidence type="ECO:0008006" key="3">
    <source>
        <dbReference type="Google" id="ProtNLM"/>
    </source>
</evidence>
<gene>
    <name evidence="1" type="ORF">CH363_01040</name>
</gene>
<name>A0ABX4PNU4_9LEPT</name>
<dbReference type="EMBL" id="NPEI01000001">
    <property type="protein sequence ID" value="PKA17268.1"/>
    <property type="molecule type" value="Genomic_DNA"/>
</dbReference>
<proteinExistence type="predicted"/>